<dbReference type="AlphaFoldDB" id="A0A922A0P4"/>
<keyword evidence="11 20" id="KW-0067">ATP-binding</keyword>
<evidence type="ECO:0000256" key="2">
    <source>
        <dbReference type="ARBA" id="ARBA00022527"/>
    </source>
</evidence>
<dbReference type="PROSITE" id="PS01187">
    <property type="entry name" value="EGF_CA"/>
    <property type="match status" value="1"/>
</dbReference>
<dbReference type="Proteomes" id="UP000811246">
    <property type="component" value="Chromosome 16"/>
</dbReference>
<evidence type="ECO:0000256" key="17">
    <source>
        <dbReference type="ARBA" id="ARBA00047951"/>
    </source>
</evidence>
<dbReference type="GO" id="GO:0005509">
    <property type="term" value="F:calcium ion binding"/>
    <property type="evidence" value="ECO:0007669"/>
    <property type="project" value="InterPro"/>
</dbReference>
<feature type="domain" description="EGF-like" evidence="23">
    <location>
        <begin position="342"/>
        <end position="378"/>
    </location>
</feature>
<dbReference type="GO" id="GO:0005524">
    <property type="term" value="F:ATP binding"/>
    <property type="evidence" value="ECO:0007669"/>
    <property type="project" value="UniProtKB-UniRule"/>
</dbReference>
<evidence type="ECO:0000256" key="10">
    <source>
        <dbReference type="ARBA" id="ARBA00022777"/>
    </source>
</evidence>
<evidence type="ECO:0008006" key="26">
    <source>
        <dbReference type="Google" id="ProtNLM"/>
    </source>
</evidence>
<dbReference type="GO" id="GO:0007166">
    <property type="term" value="P:cell surface receptor signaling pathway"/>
    <property type="evidence" value="ECO:0007669"/>
    <property type="project" value="InterPro"/>
</dbReference>
<dbReference type="GO" id="GO:0004674">
    <property type="term" value="F:protein serine/threonine kinase activity"/>
    <property type="evidence" value="ECO:0007669"/>
    <property type="project" value="UniProtKB-KW"/>
</dbReference>
<keyword evidence="12 21" id="KW-1133">Transmembrane helix</keyword>
<dbReference type="InterPro" id="IPR001881">
    <property type="entry name" value="EGF-like_Ca-bd_dom"/>
</dbReference>
<proteinExistence type="predicted"/>
<evidence type="ECO:0000256" key="3">
    <source>
        <dbReference type="ARBA" id="ARBA00022536"/>
    </source>
</evidence>
<keyword evidence="6 21" id="KW-0812">Transmembrane</keyword>
<dbReference type="PROSITE" id="PS00010">
    <property type="entry name" value="ASX_HYDROXYL"/>
    <property type="match status" value="1"/>
</dbReference>
<feature type="binding site" evidence="20">
    <location>
        <position position="496"/>
    </location>
    <ligand>
        <name>ATP</name>
        <dbReference type="ChEBI" id="CHEBI:30616"/>
    </ligand>
</feature>
<sequence>MVLLGFANFLPSACPLKLQHLSIGSAASENTTDETFPPSRERGGMCFPRMMLLQVIVMTWVVGVILISQMATSAAAAAAPIAKPNCTDRCGDVEIPYPFGTSEGCYLDQNYFVNCTNDSSSKTRRPMYRDVDLLKISLEGHFEFSGHPVYACYDESGTLTKDGSYDFVNTSYSFSHAHNVFGAIGCDTIAYINGTKNNKTFSVGCMSICQDPNEVANGSCSGIGCCQLDIPNKLSNFSFEARSFTRHKGVWKFNPCSYAFIVKKNAFSFSTKYLHGLDERTFPVVVNWGIRNEACEIARSKSDFLCGGNNTSCYDSVNWNGYRCRCNPGYGGNPYLPDGCQDINECHDPRDNNCTHPESCTNTMGNYTCSCTKWYRGDGRKDGTDCVVNLPLLIWIVVGIGTALLMLLVGCFWVYWVLKRRNLIKLKGKFFQQNGGLMLQQRLSNHHGLMEPVRIFKAKELEKATNNYDKSRILGQGGNGTVYRGVLTENIVVAIKRSKIADQNQIEQFINEVIVLTQTNHRNVVKLLGCCLETEVPLLVYEFITNGTLFDHIHDKNKSSLLSWEKRLKIATEAAGALSYLHFETSIPIIHRDVKTANILLDDNHIAKVADFGASRLIPLDHTQVTTLVQGTFGYLDPEYLSSGQLTEKSDVYSFGVVLVELLTGEKAVSLLRAESERNLAAYFISALKDDRLLEIIEGHIIKESNVEEVKEVSYIAKRCLSIKGEDRPTMKVVAMELEGLRIMEKHSHGKADLYRKETECSRNAITSYLSLDAGTANSSTTTTIDSMGDQVSKSIIVCR</sequence>
<dbReference type="CDD" id="cd14066">
    <property type="entry name" value="STKc_IRAK"/>
    <property type="match status" value="1"/>
</dbReference>
<evidence type="ECO:0000256" key="8">
    <source>
        <dbReference type="ARBA" id="ARBA00022737"/>
    </source>
</evidence>
<dbReference type="PROSITE" id="PS00108">
    <property type="entry name" value="PROTEIN_KINASE_ST"/>
    <property type="match status" value="1"/>
</dbReference>
<comment type="caution">
    <text evidence="19">Lacks conserved residue(s) required for the propagation of feature annotation.</text>
</comment>
<accession>A0A922A0P4</accession>
<feature type="domain" description="Protein kinase" evidence="22">
    <location>
        <begin position="468"/>
        <end position="741"/>
    </location>
</feature>
<reference evidence="24" key="1">
    <citation type="submission" date="2021-01" db="EMBL/GenBank/DDBJ databases">
        <authorList>
            <person name="Lovell J.T."/>
            <person name="Bentley N."/>
            <person name="Bhattarai G."/>
            <person name="Jenkins J.W."/>
            <person name="Sreedasyam A."/>
            <person name="Alarcon Y."/>
            <person name="Bock C."/>
            <person name="Boston L."/>
            <person name="Carlson J."/>
            <person name="Cervantes K."/>
            <person name="Clermont K."/>
            <person name="Krom N."/>
            <person name="Kubenka K."/>
            <person name="Mamidi S."/>
            <person name="Mattison C."/>
            <person name="Monteros M."/>
            <person name="Pisani C."/>
            <person name="Plott C."/>
            <person name="Rajasekar S."/>
            <person name="Rhein H.S."/>
            <person name="Rohla C."/>
            <person name="Song M."/>
            <person name="Hilaire R.S."/>
            <person name="Shu S."/>
            <person name="Wells L."/>
            <person name="Wang X."/>
            <person name="Webber J."/>
            <person name="Heerema R.J."/>
            <person name="Klein P."/>
            <person name="Conner P."/>
            <person name="Grauke L."/>
            <person name="Grimwood J."/>
            <person name="Schmutz J."/>
            <person name="Randall J.J."/>
        </authorList>
    </citation>
    <scope>NUCLEOTIDE SEQUENCE</scope>
    <source>
        <tissue evidence="24">Leaf</tissue>
    </source>
</reference>
<evidence type="ECO:0000256" key="21">
    <source>
        <dbReference type="SAM" id="Phobius"/>
    </source>
</evidence>
<evidence type="ECO:0000313" key="25">
    <source>
        <dbReference type="Proteomes" id="UP000811246"/>
    </source>
</evidence>
<comment type="function">
    <text evidence="18">Serine/threonine-protein kinase that may function as a signaling receptor of extracellular matrix component. Binding to pectin may have significance in the control of cell expansion, morphogenesis and development.</text>
</comment>
<dbReference type="InterPro" id="IPR025287">
    <property type="entry name" value="WAK_GUB"/>
</dbReference>
<evidence type="ECO:0000256" key="20">
    <source>
        <dbReference type="PROSITE-ProRule" id="PRU10141"/>
    </source>
</evidence>
<dbReference type="InterPro" id="IPR000152">
    <property type="entry name" value="EGF-type_Asp/Asn_hydroxyl_site"/>
</dbReference>
<dbReference type="InterPro" id="IPR049883">
    <property type="entry name" value="NOTCH1_EGF-like"/>
</dbReference>
<evidence type="ECO:0000256" key="15">
    <source>
        <dbReference type="ARBA" id="ARBA00023180"/>
    </source>
</evidence>
<dbReference type="InterPro" id="IPR000742">
    <property type="entry name" value="EGF"/>
</dbReference>
<evidence type="ECO:0000256" key="1">
    <source>
        <dbReference type="ARBA" id="ARBA00004479"/>
    </source>
</evidence>
<dbReference type="SMART" id="SM00220">
    <property type="entry name" value="S_TKc"/>
    <property type="match status" value="1"/>
</dbReference>
<feature type="transmembrane region" description="Helical" evidence="21">
    <location>
        <begin position="50"/>
        <end position="71"/>
    </location>
</feature>
<dbReference type="InterPro" id="IPR045274">
    <property type="entry name" value="WAK-like"/>
</dbReference>
<evidence type="ECO:0000256" key="19">
    <source>
        <dbReference type="PROSITE-ProRule" id="PRU00076"/>
    </source>
</evidence>
<organism evidence="24 25">
    <name type="scientific">Carya illinoinensis</name>
    <name type="common">Pecan</name>
    <dbReference type="NCBI Taxonomy" id="32201"/>
    <lineage>
        <taxon>Eukaryota</taxon>
        <taxon>Viridiplantae</taxon>
        <taxon>Streptophyta</taxon>
        <taxon>Embryophyta</taxon>
        <taxon>Tracheophyta</taxon>
        <taxon>Spermatophyta</taxon>
        <taxon>Magnoliopsida</taxon>
        <taxon>eudicotyledons</taxon>
        <taxon>Gunneridae</taxon>
        <taxon>Pentapetalae</taxon>
        <taxon>rosids</taxon>
        <taxon>fabids</taxon>
        <taxon>Fagales</taxon>
        <taxon>Juglandaceae</taxon>
        <taxon>Carya</taxon>
    </lineage>
</organism>
<dbReference type="Pfam" id="PF07645">
    <property type="entry name" value="EGF_CA"/>
    <property type="match status" value="1"/>
</dbReference>
<evidence type="ECO:0000256" key="12">
    <source>
        <dbReference type="ARBA" id="ARBA00022989"/>
    </source>
</evidence>
<keyword evidence="9 20" id="KW-0547">Nucleotide-binding</keyword>
<evidence type="ECO:0000256" key="9">
    <source>
        <dbReference type="ARBA" id="ARBA00022741"/>
    </source>
</evidence>
<dbReference type="SMART" id="SM00179">
    <property type="entry name" value="EGF_CA"/>
    <property type="match status" value="1"/>
</dbReference>
<feature type="domain" description="EGF-like" evidence="23">
    <location>
        <begin position="302"/>
        <end position="341"/>
    </location>
</feature>
<comment type="subcellular location">
    <subcellularLocation>
        <location evidence="1">Membrane</location>
        <topology evidence="1">Single-pass type I membrane protein</topology>
    </subcellularLocation>
</comment>
<dbReference type="EMBL" id="CM031840">
    <property type="protein sequence ID" value="KAG6671735.1"/>
    <property type="molecule type" value="Genomic_DNA"/>
</dbReference>
<dbReference type="InterPro" id="IPR018097">
    <property type="entry name" value="EGF_Ca-bd_CS"/>
</dbReference>
<name>A0A922A0P4_CARIL</name>
<evidence type="ECO:0000256" key="16">
    <source>
        <dbReference type="ARBA" id="ARBA00047558"/>
    </source>
</evidence>
<dbReference type="FunFam" id="2.10.25.10:FF:000038">
    <property type="entry name" value="Fibrillin 2"/>
    <property type="match status" value="1"/>
</dbReference>
<dbReference type="PROSITE" id="PS50026">
    <property type="entry name" value="EGF_3"/>
    <property type="match status" value="2"/>
</dbReference>
<dbReference type="PROSITE" id="PS50011">
    <property type="entry name" value="PROTEIN_KINASE_DOM"/>
    <property type="match status" value="1"/>
</dbReference>
<dbReference type="Pfam" id="PF13947">
    <property type="entry name" value="GUB_WAK_bind"/>
    <property type="match status" value="1"/>
</dbReference>
<keyword evidence="2" id="KW-0723">Serine/threonine-protein kinase</keyword>
<keyword evidence="7" id="KW-0732">Signal</keyword>
<evidence type="ECO:0000256" key="13">
    <source>
        <dbReference type="ARBA" id="ARBA00023136"/>
    </source>
</evidence>
<evidence type="ECO:0000256" key="5">
    <source>
        <dbReference type="ARBA" id="ARBA00022679"/>
    </source>
</evidence>
<comment type="caution">
    <text evidence="24">The sequence shown here is derived from an EMBL/GenBank/DDBJ whole genome shotgun (WGS) entry which is preliminary data.</text>
</comment>
<evidence type="ECO:0000259" key="22">
    <source>
        <dbReference type="PROSITE" id="PS50011"/>
    </source>
</evidence>
<keyword evidence="14" id="KW-1015">Disulfide bond</keyword>
<dbReference type="InterPro" id="IPR000719">
    <property type="entry name" value="Prot_kinase_dom"/>
</dbReference>
<keyword evidence="4" id="KW-0597">Phosphoprotein</keyword>
<dbReference type="FunFam" id="3.30.200.20:FF:000043">
    <property type="entry name" value="Wall-associated receptor kinase 2"/>
    <property type="match status" value="1"/>
</dbReference>
<evidence type="ECO:0000256" key="18">
    <source>
        <dbReference type="ARBA" id="ARBA00058961"/>
    </source>
</evidence>
<comment type="catalytic activity">
    <reaction evidence="17">
        <text>L-threonyl-[protein] + ATP = O-phospho-L-threonyl-[protein] + ADP + H(+)</text>
        <dbReference type="Rhea" id="RHEA:46608"/>
        <dbReference type="Rhea" id="RHEA-COMP:11060"/>
        <dbReference type="Rhea" id="RHEA-COMP:11605"/>
        <dbReference type="ChEBI" id="CHEBI:15378"/>
        <dbReference type="ChEBI" id="CHEBI:30013"/>
        <dbReference type="ChEBI" id="CHEBI:30616"/>
        <dbReference type="ChEBI" id="CHEBI:61977"/>
        <dbReference type="ChEBI" id="CHEBI:456216"/>
    </reaction>
</comment>
<dbReference type="InterPro" id="IPR008271">
    <property type="entry name" value="Ser/Thr_kinase_AS"/>
</dbReference>
<evidence type="ECO:0000256" key="4">
    <source>
        <dbReference type="ARBA" id="ARBA00022553"/>
    </source>
</evidence>
<dbReference type="InterPro" id="IPR017441">
    <property type="entry name" value="Protein_kinase_ATP_BS"/>
</dbReference>
<evidence type="ECO:0000259" key="23">
    <source>
        <dbReference type="PROSITE" id="PS50026"/>
    </source>
</evidence>
<dbReference type="FunFam" id="1.10.510.10:FF:000084">
    <property type="entry name" value="Wall-associated receptor kinase 2"/>
    <property type="match status" value="1"/>
</dbReference>
<dbReference type="GO" id="GO:0030247">
    <property type="term" value="F:polysaccharide binding"/>
    <property type="evidence" value="ECO:0007669"/>
    <property type="project" value="InterPro"/>
</dbReference>
<dbReference type="SMART" id="SM00181">
    <property type="entry name" value="EGF"/>
    <property type="match status" value="2"/>
</dbReference>
<dbReference type="PANTHER" id="PTHR27005">
    <property type="entry name" value="WALL-ASSOCIATED RECEPTOR KINASE-LIKE 21"/>
    <property type="match status" value="1"/>
</dbReference>
<dbReference type="InterPro" id="IPR001245">
    <property type="entry name" value="Ser-Thr/Tyr_kinase_cat_dom"/>
</dbReference>
<evidence type="ECO:0000256" key="11">
    <source>
        <dbReference type="ARBA" id="ARBA00022840"/>
    </source>
</evidence>
<evidence type="ECO:0000256" key="14">
    <source>
        <dbReference type="ARBA" id="ARBA00023157"/>
    </source>
</evidence>
<comment type="catalytic activity">
    <reaction evidence="16">
        <text>L-seryl-[protein] + ATP = O-phospho-L-seryl-[protein] + ADP + H(+)</text>
        <dbReference type="Rhea" id="RHEA:17989"/>
        <dbReference type="Rhea" id="RHEA-COMP:9863"/>
        <dbReference type="Rhea" id="RHEA-COMP:11604"/>
        <dbReference type="ChEBI" id="CHEBI:15378"/>
        <dbReference type="ChEBI" id="CHEBI:29999"/>
        <dbReference type="ChEBI" id="CHEBI:30616"/>
        <dbReference type="ChEBI" id="CHEBI:83421"/>
        <dbReference type="ChEBI" id="CHEBI:456216"/>
    </reaction>
</comment>
<evidence type="ECO:0000313" key="24">
    <source>
        <dbReference type="EMBL" id="KAG6671735.1"/>
    </source>
</evidence>
<dbReference type="GO" id="GO:0005886">
    <property type="term" value="C:plasma membrane"/>
    <property type="evidence" value="ECO:0007669"/>
    <property type="project" value="TreeGrafter"/>
</dbReference>
<keyword evidence="8" id="KW-0677">Repeat</keyword>
<evidence type="ECO:0000256" key="6">
    <source>
        <dbReference type="ARBA" id="ARBA00022692"/>
    </source>
</evidence>
<keyword evidence="10" id="KW-0418">Kinase</keyword>
<dbReference type="Pfam" id="PF07714">
    <property type="entry name" value="PK_Tyr_Ser-Thr"/>
    <property type="match status" value="1"/>
</dbReference>
<dbReference type="PANTHER" id="PTHR27005:SF283">
    <property type="entry name" value="OS02G0633066 PROTEIN"/>
    <property type="match status" value="1"/>
</dbReference>
<keyword evidence="5" id="KW-0808">Transferase</keyword>
<feature type="transmembrane region" description="Helical" evidence="21">
    <location>
        <begin position="392"/>
        <end position="418"/>
    </location>
</feature>
<gene>
    <name evidence="24" type="ORF">I3842_16G018700</name>
</gene>
<dbReference type="CDD" id="cd00054">
    <property type="entry name" value="EGF_CA"/>
    <property type="match status" value="1"/>
</dbReference>
<evidence type="ECO:0000256" key="7">
    <source>
        <dbReference type="ARBA" id="ARBA00022729"/>
    </source>
</evidence>
<keyword evidence="3 19" id="KW-0245">EGF-like domain</keyword>
<dbReference type="PROSITE" id="PS00107">
    <property type="entry name" value="PROTEIN_KINASE_ATP"/>
    <property type="match status" value="1"/>
</dbReference>
<protein>
    <recommendedName>
        <fullName evidence="26">Wall-associated receptor kinase 2-like</fullName>
    </recommendedName>
</protein>
<keyword evidence="15" id="KW-0325">Glycoprotein</keyword>
<keyword evidence="13 21" id="KW-0472">Membrane</keyword>